<reference evidence="1" key="1">
    <citation type="submission" date="2020-03" db="EMBL/GenBank/DDBJ databases">
        <authorList>
            <person name="Weist P."/>
        </authorList>
    </citation>
    <scope>NUCLEOTIDE SEQUENCE</scope>
</reference>
<evidence type="ECO:0000313" key="1">
    <source>
        <dbReference type="EMBL" id="CAB1441720.1"/>
    </source>
</evidence>
<sequence>MQPGCDVVGARSCCLSGIWCCQPRGGGSTTELQQHRAVLIMDKRSHFMTCGGLNGRDVNAKEVFGRAPAYSLQAPAAS</sequence>
<accession>A0A9N7YXM1</accession>
<organism evidence="1 2">
    <name type="scientific">Pleuronectes platessa</name>
    <name type="common">European plaice</name>
    <dbReference type="NCBI Taxonomy" id="8262"/>
    <lineage>
        <taxon>Eukaryota</taxon>
        <taxon>Metazoa</taxon>
        <taxon>Chordata</taxon>
        <taxon>Craniata</taxon>
        <taxon>Vertebrata</taxon>
        <taxon>Euteleostomi</taxon>
        <taxon>Actinopterygii</taxon>
        <taxon>Neopterygii</taxon>
        <taxon>Teleostei</taxon>
        <taxon>Neoteleostei</taxon>
        <taxon>Acanthomorphata</taxon>
        <taxon>Carangaria</taxon>
        <taxon>Pleuronectiformes</taxon>
        <taxon>Pleuronectoidei</taxon>
        <taxon>Pleuronectidae</taxon>
        <taxon>Pleuronectes</taxon>
    </lineage>
</organism>
<gene>
    <name evidence="1" type="ORF">PLEPLA_LOCUS29469</name>
</gene>
<name>A0A9N7YXM1_PLEPL</name>
<evidence type="ECO:0000313" key="2">
    <source>
        <dbReference type="Proteomes" id="UP001153269"/>
    </source>
</evidence>
<dbReference type="Proteomes" id="UP001153269">
    <property type="component" value="Unassembled WGS sequence"/>
</dbReference>
<dbReference type="EMBL" id="CADEAL010002691">
    <property type="protein sequence ID" value="CAB1441720.1"/>
    <property type="molecule type" value="Genomic_DNA"/>
</dbReference>
<keyword evidence="2" id="KW-1185">Reference proteome</keyword>
<dbReference type="AlphaFoldDB" id="A0A9N7YXM1"/>
<proteinExistence type="predicted"/>
<protein>
    <submittedName>
        <fullName evidence="1">Uncharacterized protein</fullName>
    </submittedName>
</protein>
<comment type="caution">
    <text evidence="1">The sequence shown here is derived from an EMBL/GenBank/DDBJ whole genome shotgun (WGS) entry which is preliminary data.</text>
</comment>